<evidence type="ECO:0000313" key="15">
    <source>
        <dbReference type="Proteomes" id="UP000016935"/>
    </source>
</evidence>
<dbReference type="Proteomes" id="UP000016935">
    <property type="component" value="Unassembled WGS sequence"/>
</dbReference>
<name>R0IBF4_EXST2</name>
<dbReference type="eggNOG" id="KOG0158">
    <property type="taxonomic scope" value="Eukaryota"/>
</dbReference>
<dbReference type="GO" id="GO:0009403">
    <property type="term" value="P:toxin biosynthetic process"/>
    <property type="evidence" value="ECO:0007669"/>
    <property type="project" value="UniProtKB-ARBA"/>
</dbReference>
<evidence type="ECO:0000256" key="6">
    <source>
        <dbReference type="ARBA" id="ARBA00022723"/>
    </source>
</evidence>
<organism evidence="14 15">
    <name type="scientific">Exserohilum turcicum (strain 28A)</name>
    <name type="common">Northern leaf blight fungus</name>
    <name type="synonym">Setosphaeria turcica</name>
    <dbReference type="NCBI Taxonomy" id="671987"/>
    <lineage>
        <taxon>Eukaryota</taxon>
        <taxon>Fungi</taxon>
        <taxon>Dikarya</taxon>
        <taxon>Ascomycota</taxon>
        <taxon>Pezizomycotina</taxon>
        <taxon>Dothideomycetes</taxon>
        <taxon>Pleosporomycetidae</taxon>
        <taxon>Pleosporales</taxon>
        <taxon>Pleosporineae</taxon>
        <taxon>Pleosporaceae</taxon>
        <taxon>Exserohilum</taxon>
    </lineage>
</organism>
<dbReference type="GO" id="GO:0005506">
    <property type="term" value="F:iron ion binding"/>
    <property type="evidence" value="ECO:0007669"/>
    <property type="project" value="InterPro"/>
</dbReference>
<evidence type="ECO:0000256" key="12">
    <source>
        <dbReference type="PIRSR" id="PIRSR602401-1"/>
    </source>
</evidence>
<dbReference type="InterPro" id="IPR050121">
    <property type="entry name" value="Cytochrome_P450_monoxygenase"/>
</dbReference>
<dbReference type="GO" id="GO:0004497">
    <property type="term" value="F:monooxygenase activity"/>
    <property type="evidence" value="ECO:0007669"/>
    <property type="project" value="UniProtKB-KW"/>
</dbReference>
<evidence type="ECO:0000256" key="10">
    <source>
        <dbReference type="ARBA" id="ARBA00023033"/>
    </source>
</evidence>
<dbReference type="GeneID" id="19397621"/>
<dbReference type="GO" id="GO:0020037">
    <property type="term" value="F:heme binding"/>
    <property type="evidence" value="ECO:0007669"/>
    <property type="project" value="InterPro"/>
</dbReference>
<evidence type="ECO:0000256" key="13">
    <source>
        <dbReference type="RuleBase" id="RU000461"/>
    </source>
</evidence>
<evidence type="ECO:0000256" key="1">
    <source>
        <dbReference type="ARBA" id="ARBA00001971"/>
    </source>
</evidence>
<dbReference type="EMBL" id="KB908844">
    <property type="protein sequence ID" value="EOA82725.1"/>
    <property type="molecule type" value="Genomic_DNA"/>
</dbReference>
<keyword evidence="8 13" id="KW-0560">Oxidoreductase</keyword>
<dbReference type="InterPro" id="IPR001128">
    <property type="entry name" value="Cyt_P450"/>
</dbReference>
<dbReference type="CDD" id="cd11058">
    <property type="entry name" value="CYP60B-like"/>
    <property type="match status" value="1"/>
</dbReference>
<comment type="cofactor">
    <cofactor evidence="1 12">
        <name>heme</name>
        <dbReference type="ChEBI" id="CHEBI:30413"/>
    </cofactor>
</comment>
<evidence type="ECO:0000256" key="5">
    <source>
        <dbReference type="ARBA" id="ARBA00022692"/>
    </source>
</evidence>
<keyword evidence="5" id="KW-0812">Transmembrane</keyword>
<evidence type="ECO:0000256" key="7">
    <source>
        <dbReference type="ARBA" id="ARBA00022989"/>
    </source>
</evidence>
<dbReference type="InterPro" id="IPR036396">
    <property type="entry name" value="Cyt_P450_sf"/>
</dbReference>
<dbReference type="PANTHER" id="PTHR24305">
    <property type="entry name" value="CYTOCHROME P450"/>
    <property type="match status" value="1"/>
</dbReference>
<feature type="binding site" description="axial binding residue" evidence="12">
    <location>
        <position position="441"/>
    </location>
    <ligand>
        <name>heme</name>
        <dbReference type="ChEBI" id="CHEBI:30413"/>
    </ligand>
    <ligandPart>
        <name>Fe</name>
        <dbReference type="ChEBI" id="CHEBI:18248"/>
    </ligandPart>
</feature>
<protein>
    <recommendedName>
        <fullName evidence="16">Cytochrome P450</fullName>
    </recommendedName>
</protein>
<dbReference type="PANTHER" id="PTHR24305:SF210">
    <property type="entry name" value="CYTOCHROME P450 MONOOXYGENASE ASQL-RELATED"/>
    <property type="match status" value="1"/>
</dbReference>
<keyword evidence="15" id="KW-1185">Reference proteome</keyword>
<keyword evidence="7" id="KW-1133">Transmembrane helix</keyword>
<dbReference type="AlphaFoldDB" id="R0IBF4"/>
<comment type="similarity">
    <text evidence="3 13">Belongs to the cytochrome P450 family.</text>
</comment>
<dbReference type="PRINTS" id="PR00385">
    <property type="entry name" value="P450"/>
</dbReference>
<accession>R0IBF4</accession>
<gene>
    <name evidence="14" type="ORF">SETTUDRAFT_156410</name>
</gene>
<dbReference type="FunFam" id="1.10.630.10:FF:000047">
    <property type="entry name" value="Cytochrome P450 monooxygenase"/>
    <property type="match status" value="1"/>
</dbReference>
<evidence type="ECO:0000313" key="14">
    <source>
        <dbReference type="EMBL" id="EOA82725.1"/>
    </source>
</evidence>
<dbReference type="STRING" id="671987.R0IBF4"/>
<evidence type="ECO:0000256" key="11">
    <source>
        <dbReference type="ARBA" id="ARBA00023136"/>
    </source>
</evidence>
<dbReference type="Pfam" id="PF00067">
    <property type="entry name" value="p450"/>
    <property type="match status" value="1"/>
</dbReference>
<keyword evidence="4 12" id="KW-0349">Heme</keyword>
<evidence type="ECO:0000256" key="3">
    <source>
        <dbReference type="ARBA" id="ARBA00010617"/>
    </source>
</evidence>
<dbReference type="GO" id="GO:0016705">
    <property type="term" value="F:oxidoreductase activity, acting on paired donors, with incorporation or reduction of molecular oxygen"/>
    <property type="evidence" value="ECO:0007669"/>
    <property type="project" value="InterPro"/>
</dbReference>
<keyword evidence="6 12" id="KW-0479">Metal-binding</keyword>
<dbReference type="HOGENOM" id="CLU_001570_14_11_1"/>
<dbReference type="OrthoDB" id="1470350at2759"/>
<evidence type="ECO:0000256" key="8">
    <source>
        <dbReference type="ARBA" id="ARBA00023002"/>
    </source>
</evidence>
<dbReference type="Gene3D" id="1.10.630.10">
    <property type="entry name" value="Cytochrome P450"/>
    <property type="match status" value="1"/>
</dbReference>
<dbReference type="InterPro" id="IPR002401">
    <property type="entry name" value="Cyt_P450_E_grp-I"/>
</dbReference>
<evidence type="ECO:0000256" key="2">
    <source>
        <dbReference type="ARBA" id="ARBA00004167"/>
    </source>
</evidence>
<reference evidence="14 15" key="1">
    <citation type="journal article" date="2012" name="PLoS Pathog.">
        <title>Diverse lifestyles and strategies of plant pathogenesis encoded in the genomes of eighteen Dothideomycetes fungi.</title>
        <authorList>
            <person name="Ohm R.A."/>
            <person name="Feau N."/>
            <person name="Henrissat B."/>
            <person name="Schoch C.L."/>
            <person name="Horwitz B.A."/>
            <person name="Barry K.W."/>
            <person name="Condon B.J."/>
            <person name="Copeland A.C."/>
            <person name="Dhillon B."/>
            <person name="Glaser F."/>
            <person name="Hesse C.N."/>
            <person name="Kosti I."/>
            <person name="LaButti K."/>
            <person name="Lindquist E.A."/>
            <person name="Lucas S."/>
            <person name="Salamov A.A."/>
            <person name="Bradshaw R.E."/>
            <person name="Ciuffetti L."/>
            <person name="Hamelin R.C."/>
            <person name="Kema G.H.J."/>
            <person name="Lawrence C."/>
            <person name="Scott J.A."/>
            <person name="Spatafora J.W."/>
            <person name="Turgeon B.G."/>
            <person name="de Wit P.J.G.M."/>
            <person name="Zhong S."/>
            <person name="Goodwin S.B."/>
            <person name="Grigoriev I.V."/>
        </authorList>
    </citation>
    <scope>NUCLEOTIDE SEQUENCE [LARGE SCALE GENOMIC DNA]</scope>
    <source>
        <strain evidence="15">28A</strain>
    </source>
</reference>
<proteinExistence type="inferred from homology"/>
<reference evidence="14 15" key="2">
    <citation type="journal article" date="2013" name="PLoS Genet.">
        <title>Comparative genome structure, secondary metabolite, and effector coding capacity across Cochliobolus pathogens.</title>
        <authorList>
            <person name="Condon B.J."/>
            <person name="Leng Y."/>
            <person name="Wu D."/>
            <person name="Bushley K.E."/>
            <person name="Ohm R.A."/>
            <person name="Otillar R."/>
            <person name="Martin J."/>
            <person name="Schackwitz W."/>
            <person name="Grimwood J."/>
            <person name="MohdZainudin N."/>
            <person name="Xue C."/>
            <person name="Wang R."/>
            <person name="Manning V.A."/>
            <person name="Dhillon B."/>
            <person name="Tu Z.J."/>
            <person name="Steffenson B.J."/>
            <person name="Salamov A."/>
            <person name="Sun H."/>
            <person name="Lowry S."/>
            <person name="LaButti K."/>
            <person name="Han J."/>
            <person name="Copeland A."/>
            <person name="Lindquist E."/>
            <person name="Barry K."/>
            <person name="Schmutz J."/>
            <person name="Baker S.E."/>
            <person name="Ciuffetti L.M."/>
            <person name="Grigoriev I.V."/>
            <person name="Zhong S."/>
            <person name="Turgeon B.G."/>
        </authorList>
    </citation>
    <scope>NUCLEOTIDE SEQUENCE [LARGE SCALE GENOMIC DNA]</scope>
    <source>
        <strain evidence="15">28A</strain>
    </source>
</reference>
<dbReference type="SUPFAM" id="SSF48264">
    <property type="entry name" value="Cytochrome P450"/>
    <property type="match status" value="1"/>
</dbReference>
<dbReference type="InterPro" id="IPR017972">
    <property type="entry name" value="Cyt_P450_CS"/>
</dbReference>
<keyword evidence="10 13" id="KW-0503">Monooxygenase</keyword>
<dbReference type="PRINTS" id="PR00463">
    <property type="entry name" value="EP450I"/>
</dbReference>
<dbReference type="GO" id="GO:0016020">
    <property type="term" value="C:membrane"/>
    <property type="evidence" value="ECO:0007669"/>
    <property type="project" value="UniProtKB-SubCell"/>
</dbReference>
<dbReference type="RefSeq" id="XP_008029758.1">
    <property type="nucleotide sequence ID" value="XM_008031567.1"/>
</dbReference>
<evidence type="ECO:0000256" key="4">
    <source>
        <dbReference type="ARBA" id="ARBA00022617"/>
    </source>
</evidence>
<dbReference type="PROSITE" id="PS00086">
    <property type="entry name" value="CYTOCHROME_P450"/>
    <property type="match status" value="1"/>
</dbReference>
<evidence type="ECO:0000256" key="9">
    <source>
        <dbReference type="ARBA" id="ARBA00023004"/>
    </source>
</evidence>
<keyword evidence="11" id="KW-0472">Membrane</keyword>
<comment type="subcellular location">
    <subcellularLocation>
        <location evidence="2">Membrane</location>
        <topology evidence="2">Single-pass membrane protein</topology>
    </subcellularLocation>
</comment>
<evidence type="ECO:0008006" key="16">
    <source>
        <dbReference type="Google" id="ProtNLM"/>
    </source>
</evidence>
<keyword evidence="9 12" id="KW-0408">Iron</keyword>
<sequence length="496" mass="56502">MASMSRIVGALIAFLVARFILRAIYRVYFHPLSKYPGPKLYAATRIPMLISILNGSREKVYADLHRKYGPIVRLSHDELIFIDPDAWKDIYGHGTRATPGKQPFKDLTRYGKLPNNTPSILITPEEDHARIRKIFTPAFSDRALKQQEPLFLKYINKLMSRLRESVQQKPSGKLDLVQLFNFTTFDIMGDLTFGESLHMLDTAEYDPWVSSIFKNLKNITCLSVLRYYPLVLYLFRTYAPPSVNKKETEHFNHSATRVTKRLEKGTKNEGVDIWDLVLKQKEGKGLSRSEMDSNASLFMIAGTETTATLLSGLTYLLMANPACMQQLNSEIRTSFDSDDDMTMERLAALPYLNACIKEAFRYYPPVPISLPRRVPAEGSTVAGNFVPPGSIVGIPQRAMYTSETNFKRATEFLPQRWLGDAEFEADAKHCLQPFSVGNRDCVGKNMAYHEIRLVAAKLYFNFDLALCPESADWIEQKTYVLWEKKPLMCQLRAASK</sequence>